<name>A0A0D0AMZ3_9AGAR</name>
<proteinExistence type="predicted"/>
<accession>A0A0D0AMZ3</accession>
<sequence>MDWLTALGPLYATLSVLYKVACRAAGHNSNYVGNLLQRLTKSRIFSQTKQQFQPRIGKERIRAKSSSNGILTPLRRLPTTFSYSTRNPHTHILPHCCHHSGVYQLHPFFSPPPVIWRPSLHIRSVALCVSRRRFRVRLRRLSSRRCPLVSSSFSVFLSYHHRNIRIGMCTTRYCRLP</sequence>
<protein>
    <submittedName>
        <fullName evidence="1">Unplaced genomic scaffold GYMLUscaffold_112, whole genome shotgun sequence</fullName>
    </submittedName>
</protein>
<dbReference type="Proteomes" id="UP000053593">
    <property type="component" value="Unassembled WGS sequence"/>
</dbReference>
<keyword evidence="2" id="KW-1185">Reference proteome</keyword>
<dbReference type="HOGENOM" id="CLU_1518028_0_0_1"/>
<dbReference type="EMBL" id="KN834860">
    <property type="protein sequence ID" value="KIK51590.1"/>
    <property type="molecule type" value="Genomic_DNA"/>
</dbReference>
<evidence type="ECO:0000313" key="1">
    <source>
        <dbReference type="EMBL" id="KIK51590.1"/>
    </source>
</evidence>
<evidence type="ECO:0000313" key="2">
    <source>
        <dbReference type="Proteomes" id="UP000053593"/>
    </source>
</evidence>
<reference evidence="1 2" key="1">
    <citation type="submission" date="2014-04" db="EMBL/GenBank/DDBJ databases">
        <title>Evolutionary Origins and Diversification of the Mycorrhizal Mutualists.</title>
        <authorList>
            <consortium name="DOE Joint Genome Institute"/>
            <consortium name="Mycorrhizal Genomics Consortium"/>
            <person name="Kohler A."/>
            <person name="Kuo A."/>
            <person name="Nagy L.G."/>
            <person name="Floudas D."/>
            <person name="Copeland A."/>
            <person name="Barry K.W."/>
            <person name="Cichocki N."/>
            <person name="Veneault-Fourrey C."/>
            <person name="LaButti K."/>
            <person name="Lindquist E.A."/>
            <person name="Lipzen A."/>
            <person name="Lundell T."/>
            <person name="Morin E."/>
            <person name="Murat C."/>
            <person name="Riley R."/>
            <person name="Ohm R."/>
            <person name="Sun H."/>
            <person name="Tunlid A."/>
            <person name="Henrissat B."/>
            <person name="Grigoriev I.V."/>
            <person name="Hibbett D.S."/>
            <person name="Martin F."/>
        </authorList>
    </citation>
    <scope>NUCLEOTIDE SEQUENCE [LARGE SCALE GENOMIC DNA]</scope>
    <source>
        <strain evidence="1 2">FD-317 M1</strain>
    </source>
</reference>
<dbReference type="AlphaFoldDB" id="A0A0D0AMZ3"/>
<gene>
    <name evidence="1" type="ORF">GYMLUDRAFT_393103</name>
</gene>
<organism evidence="1 2">
    <name type="scientific">Collybiopsis luxurians FD-317 M1</name>
    <dbReference type="NCBI Taxonomy" id="944289"/>
    <lineage>
        <taxon>Eukaryota</taxon>
        <taxon>Fungi</taxon>
        <taxon>Dikarya</taxon>
        <taxon>Basidiomycota</taxon>
        <taxon>Agaricomycotina</taxon>
        <taxon>Agaricomycetes</taxon>
        <taxon>Agaricomycetidae</taxon>
        <taxon>Agaricales</taxon>
        <taxon>Marasmiineae</taxon>
        <taxon>Omphalotaceae</taxon>
        <taxon>Collybiopsis</taxon>
        <taxon>Collybiopsis luxurians</taxon>
    </lineage>
</organism>